<gene>
    <name evidence="3" type="ORF">RRG08_027608</name>
</gene>
<dbReference type="InterPro" id="IPR018586">
    <property type="entry name" value="Brinker_DNA-bd"/>
</dbReference>
<keyword evidence="1" id="KW-0238">DNA-binding</keyword>
<dbReference type="AlphaFoldDB" id="A0AAE1AFG5"/>
<feature type="domain" description="HTH CENPB-type" evidence="2">
    <location>
        <begin position="66"/>
        <end position="137"/>
    </location>
</feature>
<dbReference type="Proteomes" id="UP001283361">
    <property type="component" value="Unassembled WGS sequence"/>
</dbReference>
<dbReference type="InterPro" id="IPR004875">
    <property type="entry name" value="DDE_SF_endonuclease_dom"/>
</dbReference>
<evidence type="ECO:0000313" key="4">
    <source>
        <dbReference type="Proteomes" id="UP001283361"/>
    </source>
</evidence>
<dbReference type="InterPro" id="IPR010921">
    <property type="entry name" value="Trp_repressor/repl_initiator"/>
</dbReference>
<keyword evidence="4" id="KW-1185">Reference proteome</keyword>
<evidence type="ECO:0000313" key="3">
    <source>
        <dbReference type="EMBL" id="KAK3786652.1"/>
    </source>
</evidence>
<dbReference type="Gene3D" id="1.10.10.60">
    <property type="entry name" value="Homeodomain-like"/>
    <property type="match status" value="2"/>
</dbReference>
<dbReference type="InterPro" id="IPR006600">
    <property type="entry name" value="HTH_CenpB_DNA-bd_dom"/>
</dbReference>
<dbReference type="EMBL" id="JAWDGP010001951">
    <property type="protein sequence ID" value="KAK3786652.1"/>
    <property type="molecule type" value="Genomic_DNA"/>
</dbReference>
<dbReference type="GO" id="GO:0005634">
    <property type="term" value="C:nucleus"/>
    <property type="evidence" value="ECO:0007669"/>
    <property type="project" value="TreeGrafter"/>
</dbReference>
<proteinExistence type="predicted"/>
<name>A0AAE1AFG5_9GAST</name>
<dbReference type="GO" id="GO:0043565">
    <property type="term" value="F:sequence-specific DNA binding"/>
    <property type="evidence" value="ECO:0007669"/>
    <property type="project" value="InterPro"/>
</dbReference>
<dbReference type="SMART" id="SM00674">
    <property type="entry name" value="CENPB"/>
    <property type="match status" value="1"/>
</dbReference>
<dbReference type="InterPro" id="IPR009057">
    <property type="entry name" value="Homeodomain-like_sf"/>
</dbReference>
<evidence type="ECO:0000259" key="2">
    <source>
        <dbReference type="PROSITE" id="PS51253"/>
    </source>
</evidence>
<organism evidence="3 4">
    <name type="scientific">Elysia crispata</name>
    <name type="common">lettuce slug</name>
    <dbReference type="NCBI Taxonomy" id="231223"/>
    <lineage>
        <taxon>Eukaryota</taxon>
        <taxon>Metazoa</taxon>
        <taxon>Spiralia</taxon>
        <taxon>Lophotrochozoa</taxon>
        <taxon>Mollusca</taxon>
        <taxon>Gastropoda</taxon>
        <taxon>Heterobranchia</taxon>
        <taxon>Euthyneura</taxon>
        <taxon>Panpulmonata</taxon>
        <taxon>Sacoglossa</taxon>
        <taxon>Placobranchoidea</taxon>
        <taxon>Plakobranchidae</taxon>
        <taxon>Elysia</taxon>
    </lineage>
</organism>
<dbReference type="Pfam" id="PF03184">
    <property type="entry name" value="DDE_1"/>
    <property type="match status" value="1"/>
</dbReference>
<dbReference type="Pfam" id="PF09607">
    <property type="entry name" value="BrkDBD"/>
    <property type="match status" value="1"/>
</dbReference>
<reference evidence="3" key="1">
    <citation type="journal article" date="2023" name="G3 (Bethesda)">
        <title>A reference genome for the long-term kleptoplast-retaining sea slug Elysia crispata morphotype clarki.</title>
        <authorList>
            <person name="Eastman K.E."/>
            <person name="Pendleton A.L."/>
            <person name="Shaikh M.A."/>
            <person name="Suttiyut T."/>
            <person name="Ogas R."/>
            <person name="Tomko P."/>
            <person name="Gavelis G."/>
            <person name="Widhalm J.R."/>
            <person name="Wisecaver J.H."/>
        </authorList>
    </citation>
    <scope>NUCLEOTIDE SEQUENCE</scope>
    <source>
        <strain evidence="3">ECLA1</strain>
    </source>
</reference>
<protein>
    <recommendedName>
        <fullName evidence="2">HTH CENPB-type domain-containing protein</fullName>
    </recommendedName>
</protein>
<accession>A0AAE1AFG5</accession>
<comment type="caution">
    <text evidence="3">The sequence shown here is derived from an EMBL/GenBank/DDBJ whole genome shotgun (WGS) entry which is preliminary data.</text>
</comment>
<sequence length="407" mass="46680">MSTTKRSFDTAFKLKVVKAAEDHSKHYAAKLFNVNRRRVQEWCAQKEKLQSLTQSGRPSDAKRRRLQGGGRKCINEDIDNAVLHWLQERREAGVRVTGKALKQYALQQHHKNGSQSFKASCGWFYKFKKRHNISFQRSTHVAQKSRAITDDRVDSFLRFVTTQRKRENYDLKDIGNMDETPVWIEMPGKSTLELKGKKEVRMMSTGHEKERITVVLSALADGTKLAPFVLLPGIRPLPKEDIPSGIQVYMCGSRVKSWANEGTTIEWLKWIWGRHVTTRRLLVWDTFRGHMTPAVKDNLRTTHNTDIAYIPGGCTSVLQPADVSWNKPFKNHFAELYDEWMITGPFSYTKAGNRKPPPKATILAWIKQAWGQVTPEIVRKSFKKCGISCSLDGSEDHLFNEDDDGDF</sequence>
<dbReference type="PANTHER" id="PTHR19303">
    <property type="entry name" value="TRANSPOSON"/>
    <property type="match status" value="1"/>
</dbReference>
<dbReference type="Pfam" id="PF03221">
    <property type="entry name" value="HTH_Tnp_Tc5"/>
    <property type="match status" value="1"/>
</dbReference>
<dbReference type="SUPFAM" id="SSF46689">
    <property type="entry name" value="Homeodomain-like"/>
    <property type="match status" value="1"/>
</dbReference>
<dbReference type="PROSITE" id="PS51253">
    <property type="entry name" value="HTH_CENPB"/>
    <property type="match status" value="1"/>
</dbReference>
<dbReference type="SUPFAM" id="SSF48295">
    <property type="entry name" value="TrpR-like"/>
    <property type="match status" value="1"/>
</dbReference>
<dbReference type="InterPro" id="IPR050863">
    <property type="entry name" value="CenT-Element_Derived"/>
</dbReference>
<dbReference type="PANTHER" id="PTHR19303:SF74">
    <property type="entry name" value="POGO TRANSPOSABLE ELEMENT WITH KRAB DOMAIN"/>
    <property type="match status" value="1"/>
</dbReference>
<evidence type="ECO:0000256" key="1">
    <source>
        <dbReference type="ARBA" id="ARBA00023125"/>
    </source>
</evidence>